<name>A0A7J9NX73_METMI</name>
<evidence type="ECO:0000313" key="2">
    <source>
        <dbReference type="Proteomes" id="UP000564425"/>
    </source>
</evidence>
<accession>A0A7J9NX73</accession>
<proteinExistence type="predicted"/>
<sequence>MYNNRDSRFNDEYVPESVRRIVWLQKILYDRWHSSYITAVVPNRVMSIRADDFIKANTTVARSIDCCAGSIISHSGRYKRITSDIVSVSKNILKREITAYVINNIFLHDKSEYDITEYYKGVMSINDIICSKGIVLEPVEPFDYDDVISTDAYVVCGQNVMEIQSYYHDLKRARLNPDLRKYAKSVW</sequence>
<gene>
    <name evidence="1" type="ORF">HNP86_002004</name>
</gene>
<comment type="caution">
    <text evidence="1">The sequence shown here is derived from an EMBL/GenBank/DDBJ whole genome shotgun (WGS) entry which is preliminary data.</text>
</comment>
<evidence type="ECO:0000313" key="1">
    <source>
        <dbReference type="EMBL" id="MBA2851845.1"/>
    </source>
</evidence>
<organism evidence="1 2">
    <name type="scientific">Methanococcus maripaludis</name>
    <name type="common">Methanococcus deltae</name>
    <dbReference type="NCBI Taxonomy" id="39152"/>
    <lineage>
        <taxon>Archaea</taxon>
        <taxon>Methanobacteriati</taxon>
        <taxon>Methanobacteriota</taxon>
        <taxon>Methanomada group</taxon>
        <taxon>Methanococci</taxon>
        <taxon>Methanococcales</taxon>
        <taxon>Methanococcaceae</taxon>
        <taxon>Methanococcus</taxon>
    </lineage>
</organism>
<dbReference type="Proteomes" id="UP000564425">
    <property type="component" value="Unassembled WGS sequence"/>
</dbReference>
<dbReference type="EMBL" id="JACDUH010000003">
    <property type="protein sequence ID" value="MBA2851845.1"/>
    <property type="molecule type" value="Genomic_DNA"/>
</dbReference>
<dbReference type="RefSeq" id="WP_181501664.1">
    <property type="nucleotide sequence ID" value="NZ_JACDUH010000003.1"/>
</dbReference>
<reference evidence="1 2" key="1">
    <citation type="submission" date="2020-07" db="EMBL/GenBank/DDBJ databases">
        <title>Genomic Encyclopedia of Type Strains, Phase IV (KMG-V): Genome sequencing to study the core and pangenomes of soil and plant-associated prokaryotes.</title>
        <authorList>
            <person name="Whitman W."/>
        </authorList>
    </citation>
    <scope>NUCLEOTIDE SEQUENCE [LARGE SCALE GENOMIC DNA]</scope>
    <source>
        <strain evidence="1 2">A1</strain>
    </source>
</reference>
<protein>
    <submittedName>
        <fullName evidence="1">Uncharacterized protein</fullName>
    </submittedName>
</protein>
<dbReference type="AlphaFoldDB" id="A0A7J9NX73"/>